<reference evidence="5" key="1">
    <citation type="submission" date="2016-11" db="UniProtKB">
        <authorList>
            <consortium name="WormBaseParasite"/>
        </authorList>
    </citation>
    <scope>IDENTIFICATION</scope>
</reference>
<sequence length="165" mass="19097">MEVFFDLEGILNMAASFICRRYVLDDNDLSDAFDLLDMDKDGNLSRAEVACLLRTINVDPNRSELNFIFHEMDRHETGKINKQDFLEYMKCPPIHQITVADLEKQFKDHDKDSDGNITKDELAEILLLTADISNLDIVEYMFEQSDKDNTGKISFEQFIELMKSS</sequence>
<keyword evidence="1" id="KW-0677">Repeat</keyword>
<protein>
    <submittedName>
        <fullName evidence="5">Calmodulin</fullName>
    </submittedName>
</protein>
<dbReference type="InterPro" id="IPR050230">
    <property type="entry name" value="CALM/Myosin/TropC-like"/>
</dbReference>
<dbReference type="PROSITE" id="PS00018">
    <property type="entry name" value="EF_HAND_1"/>
    <property type="match status" value="2"/>
</dbReference>
<dbReference type="PROSITE" id="PS50222">
    <property type="entry name" value="EF_HAND_2"/>
    <property type="match status" value="4"/>
</dbReference>
<evidence type="ECO:0000256" key="2">
    <source>
        <dbReference type="ARBA" id="ARBA00022837"/>
    </source>
</evidence>
<feature type="domain" description="EF-hand" evidence="3">
    <location>
        <begin position="133"/>
        <end position="165"/>
    </location>
</feature>
<organism evidence="4 5">
    <name type="scientific">Bursaphelenchus xylophilus</name>
    <name type="common">Pinewood nematode worm</name>
    <name type="synonym">Aphelenchoides xylophilus</name>
    <dbReference type="NCBI Taxonomy" id="6326"/>
    <lineage>
        <taxon>Eukaryota</taxon>
        <taxon>Metazoa</taxon>
        <taxon>Ecdysozoa</taxon>
        <taxon>Nematoda</taxon>
        <taxon>Chromadorea</taxon>
        <taxon>Rhabditida</taxon>
        <taxon>Tylenchina</taxon>
        <taxon>Tylenchomorpha</taxon>
        <taxon>Aphelenchoidea</taxon>
        <taxon>Aphelenchoididae</taxon>
        <taxon>Bursaphelenchus</taxon>
    </lineage>
</organism>
<dbReference type="PANTHER" id="PTHR23048:SF0">
    <property type="entry name" value="CALMODULIN LIKE 3"/>
    <property type="match status" value="1"/>
</dbReference>
<evidence type="ECO:0000259" key="3">
    <source>
        <dbReference type="PROSITE" id="PS50222"/>
    </source>
</evidence>
<feature type="domain" description="EF-hand" evidence="3">
    <location>
        <begin position="60"/>
        <end position="95"/>
    </location>
</feature>
<dbReference type="eggNOG" id="KOG0027">
    <property type="taxonomic scope" value="Eukaryota"/>
</dbReference>
<proteinExistence type="predicted"/>
<dbReference type="Pfam" id="PF13499">
    <property type="entry name" value="EF-hand_7"/>
    <property type="match status" value="2"/>
</dbReference>
<dbReference type="SUPFAM" id="SSF47473">
    <property type="entry name" value="EF-hand"/>
    <property type="match status" value="1"/>
</dbReference>
<dbReference type="PANTHER" id="PTHR23048">
    <property type="entry name" value="MYOSIN LIGHT CHAIN 1, 3"/>
    <property type="match status" value="1"/>
</dbReference>
<dbReference type="InterPro" id="IPR002048">
    <property type="entry name" value="EF_hand_dom"/>
</dbReference>
<dbReference type="FunFam" id="1.10.238.10:FF:000178">
    <property type="entry name" value="Calmodulin-2 A"/>
    <property type="match status" value="1"/>
</dbReference>
<dbReference type="Proteomes" id="UP000095284">
    <property type="component" value="Unplaced"/>
</dbReference>
<dbReference type="GO" id="GO:0005509">
    <property type="term" value="F:calcium ion binding"/>
    <property type="evidence" value="ECO:0007669"/>
    <property type="project" value="InterPro"/>
</dbReference>
<evidence type="ECO:0000313" key="4">
    <source>
        <dbReference type="Proteomes" id="UP000095284"/>
    </source>
</evidence>
<dbReference type="Gene3D" id="1.10.238.10">
    <property type="entry name" value="EF-hand"/>
    <property type="match status" value="2"/>
</dbReference>
<evidence type="ECO:0000256" key="1">
    <source>
        <dbReference type="ARBA" id="ARBA00022737"/>
    </source>
</evidence>
<feature type="domain" description="EF-hand" evidence="3">
    <location>
        <begin position="24"/>
        <end position="59"/>
    </location>
</feature>
<accession>A0A1I7SR00</accession>
<feature type="domain" description="EF-hand" evidence="3">
    <location>
        <begin position="97"/>
        <end position="132"/>
    </location>
</feature>
<dbReference type="GO" id="GO:0016460">
    <property type="term" value="C:myosin II complex"/>
    <property type="evidence" value="ECO:0007669"/>
    <property type="project" value="TreeGrafter"/>
</dbReference>
<dbReference type="InterPro" id="IPR011992">
    <property type="entry name" value="EF-hand-dom_pair"/>
</dbReference>
<dbReference type="WBParaSite" id="BXY_1546400.1">
    <property type="protein sequence ID" value="BXY_1546400.1"/>
    <property type="gene ID" value="BXY_1546400"/>
</dbReference>
<keyword evidence="2" id="KW-0106">Calcium</keyword>
<dbReference type="AlphaFoldDB" id="A0A1I7SR00"/>
<name>A0A1I7SR00_BURXY</name>
<dbReference type="CDD" id="cd00051">
    <property type="entry name" value="EFh"/>
    <property type="match status" value="2"/>
</dbReference>
<dbReference type="InterPro" id="IPR018247">
    <property type="entry name" value="EF_Hand_1_Ca_BS"/>
</dbReference>
<dbReference type="SMART" id="SM00054">
    <property type="entry name" value="EFh"/>
    <property type="match status" value="4"/>
</dbReference>
<evidence type="ECO:0000313" key="5">
    <source>
        <dbReference type="WBParaSite" id="BXY_1546400.1"/>
    </source>
</evidence>